<keyword evidence="3" id="KW-1185">Reference proteome</keyword>
<feature type="compositionally biased region" description="Polar residues" evidence="1">
    <location>
        <begin position="182"/>
        <end position="194"/>
    </location>
</feature>
<proteinExistence type="predicted"/>
<reference evidence="2 3" key="1">
    <citation type="journal article" date="2016" name="Mol. Biol. Evol.">
        <title>Comparative Genomics of Early-Diverging Mushroom-Forming Fungi Provides Insights into the Origins of Lignocellulose Decay Capabilities.</title>
        <authorList>
            <person name="Nagy L.G."/>
            <person name="Riley R."/>
            <person name="Tritt A."/>
            <person name="Adam C."/>
            <person name="Daum C."/>
            <person name="Floudas D."/>
            <person name="Sun H."/>
            <person name="Yadav J.S."/>
            <person name="Pangilinan J."/>
            <person name="Larsson K.H."/>
            <person name="Matsuura K."/>
            <person name="Barry K."/>
            <person name="Labutti K."/>
            <person name="Kuo R."/>
            <person name="Ohm R.A."/>
            <person name="Bhattacharya S.S."/>
            <person name="Shirouzu T."/>
            <person name="Yoshinaga Y."/>
            <person name="Martin F.M."/>
            <person name="Grigoriev I.V."/>
            <person name="Hibbett D.S."/>
        </authorList>
    </citation>
    <scope>NUCLEOTIDE SEQUENCE [LARGE SCALE GENOMIC DNA]</scope>
    <source>
        <strain evidence="2 3">93-53</strain>
    </source>
</reference>
<feature type="region of interest" description="Disordered" evidence="1">
    <location>
        <begin position="125"/>
        <end position="194"/>
    </location>
</feature>
<feature type="compositionally biased region" description="Low complexity" evidence="1">
    <location>
        <begin position="159"/>
        <end position="176"/>
    </location>
</feature>
<feature type="compositionally biased region" description="Basic and acidic residues" evidence="1">
    <location>
        <begin position="125"/>
        <end position="145"/>
    </location>
</feature>
<gene>
    <name evidence="2" type="ORF">LAESUDRAFT_732522</name>
</gene>
<sequence length="194" mass="20615">MGLFGPSKSGSATEDPEIRQLEKVISSEARNDQKNVDHAIKDLKGAGTTHNKSVKAADKAQHELDKAIENEHKAAAALNKAEHQHESAIADQRNAAKTLELKKQQEARLEQDLHKQHEAVVEIQQRKASNDAMRESKLARVHEQAASRARSGSLDGSNGPAASGAATGAGTGTTHVAHGKTRSATVGANDSSLR</sequence>
<dbReference type="AlphaFoldDB" id="A0A165B482"/>
<evidence type="ECO:0000313" key="2">
    <source>
        <dbReference type="EMBL" id="KZT00193.1"/>
    </source>
</evidence>
<dbReference type="RefSeq" id="XP_040757933.1">
    <property type="nucleotide sequence ID" value="XM_040910257.1"/>
</dbReference>
<dbReference type="Proteomes" id="UP000076871">
    <property type="component" value="Unassembled WGS sequence"/>
</dbReference>
<accession>A0A165B482</accession>
<dbReference type="InParanoid" id="A0A165B482"/>
<dbReference type="GeneID" id="63827286"/>
<evidence type="ECO:0000256" key="1">
    <source>
        <dbReference type="SAM" id="MobiDB-lite"/>
    </source>
</evidence>
<dbReference type="EMBL" id="KV427693">
    <property type="protein sequence ID" value="KZT00193.1"/>
    <property type="molecule type" value="Genomic_DNA"/>
</dbReference>
<evidence type="ECO:0000313" key="3">
    <source>
        <dbReference type="Proteomes" id="UP000076871"/>
    </source>
</evidence>
<protein>
    <submittedName>
        <fullName evidence="2">Uncharacterized protein</fullName>
    </submittedName>
</protein>
<dbReference type="OrthoDB" id="3364747at2759"/>
<name>A0A165B482_9APHY</name>
<organism evidence="2 3">
    <name type="scientific">Laetiporus sulphureus 93-53</name>
    <dbReference type="NCBI Taxonomy" id="1314785"/>
    <lineage>
        <taxon>Eukaryota</taxon>
        <taxon>Fungi</taxon>
        <taxon>Dikarya</taxon>
        <taxon>Basidiomycota</taxon>
        <taxon>Agaricomycotina</taxon>
        <taxon>Agaricomycetes</taxon>
        <taxon>Polyporales</taxon>
        <taxon>Laetiporus</taxon>
    </lineage>
</organism>